<dbReference type="Proteomes" id="UP001327560">
    <property type="component" value="Chromosome 5"/>
</dbReference>
<feature type="compositionally biased region" description="Low complexity" evidence="1">
    <location>
        <begin position="10"/>
        <end position="21"/>
    </location>
</feature>
<gene>
    <name evidence="2" type="ORF">Cni_G18091</name>
</gene>
<dbReference type="EMBL" id="CP136894">
    <property type="protein sequence ID" value="WOL09338.1"/>
    <property type="molecule type" value="Genomic_DNA"/>
</dbReference>
<keyword evidence="3" id="KW-1185">Reference proteome</keyword>
<accession>A0AAQ3KLK2</accession>
<protein>
    <submittedName>
        <fullName evidence="2">Uncharacterized protein</fullName>
    </submittedName>
</protein>
<name>A0AAQ3KLK2_9LILI</name>
<evidence type="ECO:0000313" key="3">
    <source>
        <dbReference type="Proteomes" id="UP001327560"/>
    </source>
</evidence>
<feature type="region of interest" description="Disordered" evidence="1">
    <location>
        <begin position="1"/>
        <end position="35"/>
    </location>
</feature>
<evidence type="ECO:0000313" key="2">
    <source>
        <dbReference type="EMBL" id="WOL09338.1"/>
    </source>
</evidence>
<evidence type="ECO:0000256" key="1">
    <source>
        <dbReference type="SAM" id="MobiDB-lite"/>
    </source>
</evidence>
<sequence>MTSRVTATDASRSAAPPALLSDVDGPRPSVTRGAQHVLGRKRHIAMELESRTHKAATKCGAVGELRVGCWNCQGGQRRGGAEERGVFWLGGAELSSNIFLARFCRVFALPFPDSFLPSSLPLSTAPSMAVF</sequence>
<proteinExistence type="predicted"/>
<reference evidence="2 3" key="1">
    <citation type="submission" date="2023-10" db="EMBL/GenBank/DDBJ databases">
        <title>Chromosome-scale genome assembly provides insights into flower coloration mechanisms of Canna indica.</title>
        <authorList>
            <person name="Li C."/>
        </authorList>
    </citation>
    <scope>NUCLEOTIDE SEQUENCE [LARGE SCALE GENOMIC DNA]</scope>
    <source>
        <tissue evidence="2">Flower</tissue>
    </source>
</reference>
<organism evidence="2 3">
    <name type="scientific">Canna indica</name>
    <name type="common">Indian-shot</name>
    <dbReference type="NCBI Taxonomy" id="4628"/>
    <lineage>
        <taxon>Eukaryota</taxon>
        <taxon>Viridiplantae</taxon>
        <taxon>Streptophyta</taxon>
        <taxon>Embryophyta</taxon>
        <taxon>Tracheophyta</taxon>
        <taxon>Spermatophyta</taxon>
        <taxon>Magnoliopsida</taxon>
        <taxon>Liliopsida</taxon>
        <taxon>Zingiberales</taxon>
        <taxon>Cannaceae</taxon>
        <taxon>Canna</taxon>
    </lineage>
</organism>
<dbReference type="AlphaFoldDB" id="A0AAQ3KLK2"/>